<evidence type="ECO:0000313" key="1">
    <source>
        <dbReference type="EMBL" id="SHF73391.1"/>
    </source>
</evidence>
<dbReference type="OrthoDB" id="190848at2"/>
<dbReference type="InterPro" id="IPR021352">
    <property type="entry name" value="DUF2971"/>
</dbReference>
<keyword evidence="2" id="KW-1185">Reference proteome</keyword>
<reference evidence="2" key="1">
    <citation type="submission" date="2016-11" db="EMBL/GenBank/DDBJ databases">
        <authorList>
            <person name="Varghese N."/>
            <person name="Submissions S."/>
        </authorList>
    </citation>
    <scope>NUCLEOTIDE SEQUENCE [LARGE SCALE GENOMIC DNA]</scope>
    <source>
        <strain evidence="2">DSM 19978</strain>
    </source>
</reference>
<dbReference type="EMBL" id="FQWB01000001">
    <property type="protein sequence ID" value="SHF73391.1"/>
    <property type="molecule type" value="Genomic_DNA"/>
</dbReference>
<dbReference type="STRING" id="468056.SAMN05443549_101169"/>
<dbReference type="Pfam" id="PF11185">
    <property type="entry name" value="DUF2971"/>
    <property type="match status" value="1"/>
</dbReference>
<evidence type="ECO:0008006" key="3">
    <source>
        <dbReference type="Google" id="ProtNLM"/>
    </source>
</evidence>
<dbReference type="Proteomes" id="UP000184516">
    <property type="component" value="Unassembled WGS sequence"/>
</dbReference>
<accession>A0A1M5E2T9</accession>
<gene>
    <name evidence="1" type="ORF">SAMN05443549_101169</name>
</gene>
<name>A0A1M5E2T9_9FLAO</name>
<proteinExistence type="predicted"/>
<organism evidence="1 2">
    <name type="scientific">Flavobacterium fluvii</name>
    <dbReference type="NCBI Taxonomy" id="468056"/>
    <lineage>
        <taxon>Bacteria</taxon>
        <taxon>Pseudomonadati</taxon>
        <taxon>Bacteroidota</taxon>
        <taxon>Flavobacteriia</taxon>
        <taxon>Flavobacteriales</taxon>
        <taxon>Flavobacteriaceae</taxon>
        <taxon>Flavobacterium</taxon>
    </lineage>
</organism>
<dbReference type="RefSeq" id="WP_073367208.1">
    <property type="nucleotide sequence ID" value="NZ_FQWB01000001.1"/>
</dbReference>
<sequence length="374" mass="44492">MSIISSTTFFRFRTYSPISLKELQYGEIFFVDKDQLNDPYDTKNSSFFEGDFERYKNLTKRILSQNFGVLNLSHINVDLIVNFLASEKLFYDQLIEKIDSKDFKDIVLDTIRITESIAISESFIKKLKHFIFKYAGGHCYIASFSKGCDDPIMWSHYANYHTGFCLIFDFENNKIQRNNLLKKHLDSEYELKEVKYKKECIKTNGFYTMPSLLGETTTKEEESKHWEQKQNSFLIKYKSWKYEKEYRIIHYDLLTDSITESGPAKRLVGNRTFYYDQKQLTGIIFGSKMKSENRKELEYCISTTRYKLLETTPYLPLFIFYESNEKKTAEYMMDVIPLYGFDMFNRYFDINELEAKEDELEKIKNQSLRNLSIS</sequence>
<protein>
    <recommendedName>
        <fullName evidence="3">DUF2971 domain-containing protein</fullName>
    </recommendedName>
</protein>
<dbReference type="AlphaFoldDB" id="A0A1M5E2T9"/>
<evidence type="ECO:0000313" key="2">
    <source>
        <dbReference type="Proteomes" id="UP000184516"/>
    </source>
</evidence>